<feature type="domain" description="IF140/IFT172/WDR19 TPR" evidence="15">
    <location>
        <begin position="753"/>
        <end position="947"/>
    </location>
</feature>
<keyword evidence="6" id="KW-0677">Repeat</keyword>
<dbReference type="InterPro" id="IPR036322">
    <property type="entry name" value="WD40_repeat_dom_sf"/>
</dbReference>
<evidence type="ECO:0000256" key="13">
    <source>
        <dbReference type="SAM" id="MobiDB-lite"/>
    </source>
</evidence>
<dbReference type="Pfam" id="PF03062">
    <property type="entry name" value="MBOAT"/>
    <property type="match status" value="1"/>
</dbReference>
<comment type="similarity">
    <text evidence="12">Belongs to the IFT172 family.</text>
</comment>
<evidence type="ECO:0000256" key="8">
    <source>
        <dbReference type="ARBA" id="ARBA00022989"/>
    </source>
</evidence>
<keyword evidence="4" id="KW-0853">WD repeat</keyword>
<name>A0A5S6QIJ9_TRIMR</name>
<dbReference type="GO" id="GO:0042073">
    <property type="term" value="P:intraciliary transport"/>
    <property type="evidence" value="ECO:0007669"/>
    <property type="project" value="TreeGrafter"/>
</dbReference>
<dbReference type="SMART" id="SM00320">
    <property type="entry name" value="WD40"/>
    <property type="match status" value="6"/>
</dbReference>
<dbReference type="InterPro" id="IPR056168">
    <property type="entry name" value="TPR_IF140/IFT172/WDR19"/>
</dbReference>
<evidence type="ECO:0000256" key="11">
    <source>
        <dbReference type="ARBA" id="ARBA00023273"/>
    </source>
</evidence>
<dbReference type="Gene3D" id="2.130.10.10">
    <property type="entry name" value="YVTN repeat-like/Quinoprotein amine dehydrogenase"/>
    <property type="match status" value="2"/>
</dbReference>
<dbReference type="PANTHER" id="PTHR15722">
    <property type="entry name" value="IFT140/172-RELATED"/>
    <property type="match status" value="1"/>
</dbReference>
<dbReference type="PANTHER" id="PTHR15722:SF2">
    <property type="entry name" value="INTRAFLAGELLAR TRANSPORT PROTEIN 172 HOMOLOG"/>
    <property type="match status" value="1"/>
</dbReference>
<sequence length="2665" mass="302390">MFVRYDKELIPHQDRFAPVRCIAWSPDSSRLAVCNSENVVLLYDEAGEKRDKFNTKSIDAKAEKVSYVVKGLVFSPDSVKLAIGQSDCAVFVYRLGQKWSDRKVICNKFLHKGPVTCLIWPSEQQIIVGSLEGRVRLANPKTNKCSTIYNTGIMVTALVSCDDQGFLSGHVDGSVVMHVYQDASSSATRKFCSHTAAPYVLLWSQNTVIAAGSDRRVLVYDSGGNLFQQLNYASEPTDREISSAALGPGGQSIALGSYDKFRTYSWSNKKSGWVEADLVQVKNMYTITAMSWKSDGSKIVIGGVSGAVELFDCCLKQLSIGRDFEVSYTGYNQILVKSRRGPERLALRSRYADEISEVKVLGSDRFVVARSRSSLLIGDMLLGKFSEIPWQSAGNEKFFFEFENVCLIFNAGELSLVEYGSSEPLMSLKMNTMNPHVISVRVNERSGAQVRQLKLMAYAVDPKLIAVINLSNGNNVAQLSLEHAVDWLELNETAKFLLWRNKRRQLLLQDLETNRKVALLGQCGFVQWVSGSDVIVAQSYTNLCVWYDIRGSTEAAITPIKGDAVQIVRQDGKTRVIIESRSNIYEYELDENMVEFQTAIEDRDLKRAGRYLESLAGHVDVASMWRQLAQVALETEDLNIAQRCFAATRDVPRVRYILETKALAARLANGAVDNGLQRYQVRARIALMRRDFALAVQLYLNENALEDALEMYISLGKWEDAVGLAEKQNYSALGTLKERYMNYLMENRRYDDAAKVKEKEGNLEAATELYLKASLPLKAMKVLHRNQTVLPADELALSVVDKLISIECYEQAGILFAKIGNPGKALDFFIRAKAFERAVRFCRDTFPEKVIKVEEEWGDHLVQQGRTDVAVNHYIESGAMAKALDAAVNSQQWQKALDISQTLEHCPTYVDQFCQIADHMATMEKYNTAEKLYLAAGRQIRSVDMYNRAKMWEDAYRVAAKCLDEEELNQLFLKEAGKLETSGQLRDAEKLYCAMQQPNRAIAMYKSAGQYDSMMRLIKRFHPEHLNNAYVHVAQEMEEEGRFKEAENYYLLAAAWKPAVKMYHAVGQWEDAHRIAKEFGGDEAAVQVAFLWASAVRGEAAVLLLQRLDCADKVVNLACDHGAFDFAEEICKLGLQSKLSEVHYKHGLRLEEQNDLEMAEIEFIKAENPKEAVLMYVQRQDWSNARRVAEKHCPAEMAEIFVGQARVAFQQRDYMKGESYLLRAERPELLIKTYKELNLWAEALRVARDYLPSQLSALQDEYELLQLSSGPKGVSAFLAQANNWERQGEYERAVQCYLKITPEWTNDGMLLEKYWLRAADIAAKFLEPNVVWLKQIAGSLVTIKRYRQAAELYLQCNEPKDAIDCLISDSNFEEAKQVALDYAPEFGPYIDQRYKDYLKQQGKADLLADVDLHSAIEVFANRGDWNGAMNLAKQHNELELVSKYALLVLERHLDNGDYMEAIETLHNSDLPLSNDVLSIAKRVVNGVFNTRLQWDQKGYLAYAALRNYLSDLITGLSSPPFGNDQIEFFERCLDAAHYQANRMAMSFANDDKEVQMMSLKTSFSLLRYGDVLPADRIFYEAGMAAMKMGGRYSNAAFVFLNHFLDLCEAIDANDASLVEYNDFDGTDILCPSQLPRTSFTTESEQEEVKEWILAASVDKDIRRELPVDDRGVYEACLINPDHSLSDRCILTGYPIIGPRKAFSKGSFFASKKDWDKIVLTSKVSRSHAMDDMQLRPFLHLSSVINPPAFNNIIMQRSVMTTGCEQHDAARAQRKTMDANDRRVQVKGKREGVVQVDVPASEMAKNKAAEDLGASRVKEQIVVKFRNTKEGPKGLEDSMEDKTGNDQGGAQKGDVVGRRRIPYHASRIFYRRPVNSAINCYEKVHLLLFHYLEMLLIQKDVDVAVVSQLERSKYFLGMNSQHVMREVFPLSEAAILHPSGAGSVSRLIWLLRDALEIGTILSEVIRSCSRIVGMDFDYFDYRKRRSSWRLRGCCLYFAELVARMKVHGAIYNPFIRILTRLLRNLLNAGDYDSAKCVNDALKIASEVLIEKRPKTFATIFSTLDSLIMEMGNEFEDKALFSDLCKKDYHGKVCGCRKSTDIAGKKIEQALPRSGLCQCRCVKDLPARQAKHPQPKQDQPKEVVSIPAAVQGMDAQRSAVDETEFAISAVKSLREEVRKVFDMHILVLEKSCEPNLGLGDYAGLKNGRSFTRANDSTCETAKVFSLRESPLTDLFKSTHIRTIYHICIASMALLVVNLAIEELINGGSVKPEVDLICWFFGKSSSMVATWILMFSSVVCFLYPGYRIWSRLPKSNGWPDCVGILAYLCWTSAFLYLPIHFIFLFDLPIGSSAFIVCEQVRFIMKAHSFIRENCLRSKEHMRQLCNRATDTNEKNVRNSCPTFGSFIYFLFAPTLIYRDKYPRRGYVRWSLVSKHFMEILGCIFYSQHLFVHFCMPLFKNFSRDEVSWSSFLLSSFGCVLPGVTSYLLAFYAVLHSWMNAFAEMLRFGDRMFYMDWWNCTTMSSFYRKWNCIVYDWLHAYVYLDLCALLGENGRTTAKVAVFFVSAVVHEYILTMSLRFFNPTLFVVFFFGAGPGVILLMRSTKDSKWNFCLWLMLMLGNGILFCAYCREWYARQNCICAYASPFDLLMPCSWTCSTASSDTKSIPDA</sequence>
<keyword evidence="5 14" id="KW-0812">Transmembrane</keyword>
<evidence type="ECO:0000256" key="2">
    <source>
        <dbReference type="ARBA" id="ARBA00004141"/>
    </source>
</evidence>
<dbReference type="Gene3D" id="1.25.40.10">
    <property type="entry name" value="Tetratricopeptide repeat domain"/>
    <property type="match status" value="1"/>
</dbReference>
<evidence type="ECO:0000256" key="14">
    <source>
        <dbReference type="SAM" id="Phobius"/>
    </source>
</evidence>
<dbReference type="GO" id="GO:0030992">
    <property type="term" value="C:intraciliary transport particle B"/>
    <property type="evidence" value="ECO:0007669"/>
    <property type="project" value="TreeGrafter"/>
</dbReference>
<feature type="transmembrane region" description="Helical" evidence="14">
    <location>
        <begin position="2393"/>
        <end position="2413"/>
    </location>
</feature>
<dbReference type="Gene3D" id="1.25.40.470">
    <property type="match status" value="3"/>
</dbReference>
<feature type="compositionally biased region" description="Basic and acidic residues" evidence="13">
    <location>
        <begin position="1828"/>
        <end position="1843"/>
    </location>
</feature>
<dbReference type="GO" id="GO:0016020">
    <property type="term" value="C:membrane"/>
    <property type="evidence" value="ECO:0007669"/>
    <property type="project" value="UniProtKB-SubCell"/>
</dbReference>
<keyword evidence="16" id="KW-1185">Reference proteome</keyword>
<evidence type="ECO:0000256" key="12">
    <source>
        <dbReference type="ARBA" id="ARBA00038130"/>
    </source>
</evidence>
<protein>
    <submittedName>
        <fullName evidence="17">Anaphase-promoting complex subunit 4 WD40 domain-containing protein</fullName>
    </submittedName>
</protein>
<dbReference type="GO" id="GO:0005930">
    <property type="term" value="C:axoneme"/>
    <property type="evidence" value="ECO:0007669"/>
    <property type="project" value="TreeGrafter"/>
</dbReference>
<dbReference type="InterPro" id="IPR011990">
    <property type="entry name" value="TPR-like_helical_dom_sf"/>
</dbReference>
<evidence type="ECO:0000256" key="1">
    <source>
        <dbReference type="ARBA" id="ARBA00004138"/>
    </source>
</evidence>
<feature type="transmembrane region" description="Helical" evidence="14">
    <location>
        <begin position="2609"/>
        <end position="2629"/>
    </location>
</feature>
<dbReference type="InterPro" id="IPR001680">
    <property type="entry name" value="WD40_rpt"/>
</dbReference>
<dbReference type="GO" id="GO:0036064">
    <property type="term" value="C:ciliary basal body"/>
    <property type="evidence" value="ECO:0007669"/>
    <property type="project" value="TreeGrafter"/>
</dbReference>
<dbReference type="SUPFAM" id="SSF48452">
    <property type="entry name" value="TPR-like"/>
    <property type="match status" value="1"/>
</dbReference>
<evidence type="ECO:0000256" key="5">
    <source>
        <dbReference type="ARBA" id="ARBA00022692"/>
    </source>
</evidence>
<keyword evidence="9" id="KW-0969">Cilium</keyword>
<feature type="transmembrane region" description="Helical" evidence="14">
    <location>
        <begin position="2433"/>
        <end position="2455"/>
    </location>
</feature>
<dbReference type="Pfam" id="PF24762">
    <property type="entry name" value="TPR_IF140-IFT172"/>
    <property type="match status" value="1"/>
</dbReference>
<dbReference type="Proteomes" id="UP000046395">
    <property type="component" value="Unassembled WGS sequence"/>
</dbReference>
<evidence type="ECO:0000313" key="17">
    <source>
        <dbReference type="WBParaSite" id="TMUE_2000006692.1"/>
    </source>
</evidence>
<keyword evidence="3" id="KW-0217">Developmental protein</keyword>
<dbReference type="SUPFAM" id="SSF50978">
    <property type="entry name" value="WD40 repeat-like"/>
    <property type="match status" value="2"/>
</dbReference>
<dbReference type="Pfam" id="PF00400">
    <property type="entry name" value="WD40"/>
    <property type="match status" value="1"/>
</dbReference>
<keyword evidence="10 14" id="KW-0472">Membrane</keyword>
<dbReference type="WBParaSite" id="TMUE_2000006692.1">
    <property type="protein sequence ID" value="TMUE_2000006692.1"/>
    <property type="gene ID" value="WBGene00293778"/>
</dbReference>
<evidence type="ECO:0000256" key="6">
    <source>
        <dbReference type="ARBA" id="ARBA00022737"/>
    </source>
</evidence>
<evidence type="ECO:0000256" key="7">
    <source>
        <dbReference type="ARBA" id="ARBA00022803"/>
    </source>
</evidence>
<feature type="transmembrane region" description="Helical" evidence="14">
    <location>
        <begin position="2283"/>
        <end position="2301"/>
    </location>
</feature>
<dbReference type="InterPro" id="IPR015943">
    <property type="entry name" value="WD40/YVTN_repeat-like_dom_sf"/>
</dbReference>
<feature type="transmembrane region" description="Helical" evidence="14">
    <location>
        <begin position="2321"/>
        <end position="2342"/>
    </location>
</feature>
<evidence type="ECO:0000256" key="9">
    <source>
        <dbReference type="ARBA" id="ARBA00023069"/>
    </source>
</evidence>
<evidence type="ECO:0000256" key="3">
    <source>
        <dbReference type="ARBA" id="ARBA00022473"/>
    </source>
</evidence>
<keyword evidence="8 14" id="KW-1133">Transmembrane helix</keyword>
<evidence type="ECO:0000313" key="16">
    <source>
        <dbReference type="Proteomes" id="UP000046395"/>
    </source>
</evidence>
<proteinExistence type="inferred from homology"/>
<evidence type="ECO:0000256" key="10">
    <source>
        <dbReference type="ARBA" id="ARBA00023136"/>
    </source>
</evidence>
<evidence type="ECO:0000259" key="15">
    <source>
        <dbReference type="Pfam" id="PF24762"/>
    </source>
</evidence>
<feature type="region of interest" description="Disordered" evidence="13">
    <location>
        <begin position="1828"/>
        <end position="1852"/>
    </location>
</feature>
<dbReference type="InterPro" id="IPR004299">
    <property type="entry name" value="MBOAT_fam"/>
</dbReference>
<keyword evidence="7" id="KW-0802">TPR repeat</keyword>
<feature type="transmembrane region" description="Helical" evidence="14">
    <location>
        <begin position="2576"/>
        <end position="2597"/>
    </location>
</feature>
<dbReference type="STRING" id="70415.A0A5S6QIJ9"/>
<comment type="subcellular location">
    <subcellularLocation>
        <location evidence="1">Cell projection</location>
        <location evidence="1">Cilium</location>
    </subcellularLocation>
    <subcellularLocation>
        <location evidence="2">Membrane</location>
        <topology evidence="2">Multi-pass membrane protein</topology>
    </subcellularLocation>
</comment>
<keyword evidence="11" id="KW-0966">Cell projection</keyword>
<accession>A0A5S6QIJ9</accession>
<reference evidence="17" key="1">
    <citation type="submission" date="2019-12" db="UniProtKB">
        <authorList>
            <consortium name="WormBaseParasite"/>
        </authorList>
    </citation>
    <scope>IDENTIFICATION</scope>
</reference>
<feature type="transmembrane region" description="Helical" evidence="14">
    <location>
        <begin position="2467"/>
        <end position="2491"/>
    </location>
</feature>
<evidence type="ECO:0000256" key="4">
    <source>
        <dbReference type="ARBA" id="ARBA00022574"/>
    </source>
</evidence>
<organism evidence="16 17">
    <name type="scientific">Trichuris muris</name>
    <name type="common">Mouse whipworm</name>
    <dbReference type="NCBI Taxonomy" id="70415"/>
    <lineage>
        <taxon>Eukaryota</taxon>
        <taxon>Metazoa</taxon>
        <taxon>Ecdysozoa</taxon>
        <taxon>Nematoda</taxon>
        <taxon>Enoplea</taxon>
        <taxon>Dorylaimia</taxon>
        <taxon>Trichinellida</taxon>
        <taxon>Trichuridae</taxon>
        <taxon>Trichuris</taxon>
    </lineage>
</organism>